<dbReference type="InterPro" id="IPR036661">
    <property type="entry name" value="Luciferase-like_sf"/>
</dbReference>
<evidence type="ECO:0000256" key="3">
    <source>
        <dbReference type="ARBA" id="ARBA00023002"/>
    </source>
</evidence>
<dbReference type="AlphaFoldDB" id="A0A5R9E2R0"/>
<proteinExistence type="predicted"/>
<evidence type="ECO:0000259" key="5">
    <source>
        <dbReference type="Pfam" id="PF00296"/>
    </source>
</evidence>
<gene>
    <name evidence="6" type="ORF">FEF34_08875</name>
</gene>
<dbReference type="Gene3D" id="3.20.20.30">
    <property type="entry name" value="Luciferase-like domain"/>
    <property type="match status" value="1"/>
</dbReference>
<comment type="caution">
    <text evidence="6">The sequence shown here is derived from an EMBL/GenBank/DDBJ whole genome shotgun (WGS) entry which is preliminary data.</text>
</comment>
<accession>A0A5R9E2R0</accession>
<dbReference type="Pfam" id="PF00296">
    <property type="entry name" value="Bac_luciferase"/>
    <property type="match status" value="1"/>
</dbReference>
<dbReference type="InterPro" id="IPR051260">
    <property type="entry name" value="Diverse_substr_monoxygenases"/>
</dbReference>
<evidence type="ECO:0000313" key="7">
    <source>
        <dbReference type="Proteomes" id="UP000305921"/>
    </source>
</evidence>
<dbReference type="Proteomes" id="UP000305921">
    <property type="component" value="Unassembled WGS sequence"/>
</dbReference>
<feature type="domain" description="Luciferase-like" evidence="5">
    <location>
        <begin position="20"/>
        <end position="142"/>
    </location>
</feature>
<evidence type="ECO:0000313" key="6">
    <source>
        <dbReference type="EMBL" id="TLQ43232.1"/>
    </source>
</evidence>
<evidence type="ECO:0000256" key="1">
    <source>
        <dbReference type="ARBA" id="ARBA00022630"/>
    </source>
</evidence>
<keyword evidence="4" id="KW-0503">Monooxygenase</keyword>
<keyword evidence="7" id="KW-1185">Reference proteome</keyword>
<dbReference type="InterPro" id="IPR011251">
    <property type="entry name" value="Luciferase-like_dom"/>
</dbReference>
<keyword evidence="3" id="KW-0560">Oxidoreductase</keyword>
<dbReference type="OrthoDB" id="3265338at2"/>
<dbReference type="SUPFAM" id="SSF51679">
    <property type="entry name" value="Bacterial luciferase-like"/>
    <property type="match status" value="1"/>
</dbReference>
<keyword evidence="2" id="KW-0288">FMN</keyword>
<dbReference type="EMBL" id="VAWE01000001">
    <property type="protein sequence ID" value="TLQ43232.1"/>
    <property type="molecule type" value="Genomic_DNA"/>
</dbReference>
<dbReference type="PANTHER" id="PTHR30011:SF16">
    <property type="entry name" value="C2H2 FINGER DOMAIN TRANSCRIPTION FACTOR (EUROFUNG)-RELATED"/>
    <property type="match status" value="1"/>
</dbReference>
<dbReference type="GO" id="GO:0004497">
    <property type="term" value="F:monooxygenase activity"/>
    <property type="evidence" value="ECO:0007669"/>
    <property type="project" value="UniProtKB-KW"/>
</dbReference>
<reference evidence="6 7" key="1">
    <citation type="submission" date="2019-05" db="EMBL/GenBank/DDBJ databases">
        <title>Streptomyces marianii sp. nov., a novel marine actinomycete from southern coast of India.</title>
        <authorList>
            <person name="Iniyan A.M."/>
            <person name="Wink J."/>
            <person name="Ramprasad E."/>
            <person name="Ramana C.V."/>
            <person name="Bunk B."/>
            <person name="Sproer C."/>
            <person name="Joseph F.-J.R.S."/>
            <person name="Vincent S.G.P."/>
        </authorList>
    </citation>
    <scope>NUCLEOTIDE SEQUENCE [LARGE SCALE GENOMIC DNA]</scope>
    <source>
        <strain evidence="6 7">ICN19</strain>
    </source>
</reference>
<name>A0A5R9E2R0_9ACTN</name>
<evidence type="ECO:0000256" key="2">
    <source>
        <dbReference type="ARBA" id="ARBA00022643"/>
    </source>
</evidence>
<keyword evidence="1" id="KW-0285">Flavoprotein</keyword>
<sequence length="215" mass="22566">MILRLAIFPSARRAGGGPMHQTPQAREFMQGITGLWDSWEDGAFLDDQESGRFFDPEKLHILGHSGEHFSVQGPLNVARPPQGHPVIVQAGSSPDGQDFAARWAEVVFTVQQTLDQGPARAAVAVLSVPSGAAAAAAAESAMYAASAAGVGFSKATVGGSGTPTARAGLLRSSTAVSESKPISRKGRPAAAPPYIDYQNCKISQFITCYRGCARR</sequence>
<evidence type="ECO:0000256" key="4">
    <source>
        <dbReference type="ARBA" id="ARBA00023033"/>
    </source>
</evidence>
<dbReference type="PANTHER" id="PTHR30011">
    <property type="entry name" value="ALKANESULFONATE MONOOXYGENASE-RELATED"/>
    <property type="match status" value="1"/>
</dbReference>
<dbReference type="GO" id="GO:0016705">
    <property type="term" value="F:oxidoreductase activity, acting on paired donors, with incorporation or reduction of molecular oxygen"/>
    <property type="evidence" value="ECO:0007669"/>
    <property type="project" value="InterPro"/>
</dbReference>
<organism evidence="6 7">
    <name type="scientific">Streptomyces marianii</name>
    <dbReference type="NCBI Taxonomy" id="1817406"/>
    <lineage>
        <taxon>Bacteria</taxon>
        <taxon>Bacillati</taxon>
        <taxon>Actinomycetota</taxon>
        <taxon>Actinomycetes</taxon>
        <taxon>Kitasatosporales</taxon>
        <taxon>Streptomycetaceae</taxon>
        <taxon>Streptomyces</taxon>
    </lineage>
</organism>
<protein>
    <submittedName>
        <fullName evidence="6">LLM class flavin-dependent oxidoreductase</fullName>
    </submittedName>
</protein>